<dbReference type="InterPro" id="IPR012677">
    <property type="entry name" value="Nucleotide-bd_a/b_plait_sf"/>
</dbReference>
<dbReference type="OrthoDB" id="21467at2759"/>
<dbReference type="GO" id="GO:0000463">
    <property type="term" value="P:maturation of LSU-rRNA from tricistronic rRNA transcript (SSU-rRNA, 5.8S rRNA, LSU-rRNA)"/>
    <property type="evidence" value="ECO:0007669"/>
    <property type="project" value="EnsemblFungi"/>
</dbReference>
<evidence type="ECO:0000256" key="4">
    <source>
        <dbReference type="PROSITE-ProRule" id="PRU00176"/>
    </source>
</evidence>
<evidence type="ECO:0000256" key="2">
    <source>
        <dbReference type="ARBA" id="ARBA00022884"/>
    </source>
</evidence>
<dbReference type="HOGENOM" id="CLU_025741_2_0_1"/>
<dbReference type="GeneID" id="34527731"/>
<feature type="region of interest" description="Disordered" evidence="5">
    <location>
        <begin position="1"/>
        <end position="97"/>
    </location>
</feature>
<reference evidence="8" key="2">
    <citation type="submission" date="2012-08" db="EMBL/GenBank/DDBJ databases">
        <title>Genome sequence of Kazachstania naganishii.</title>
        <authorList>
            <person name="Gordon J.L."/>
            <person name="Armisen D."/>
            <person name="Proux-Wera E."/>
            <person name="OhEigeartaigh S.S."/>
            <person name="Byrne K.P."/>
            <person name="Wolfe K.H."/>
        </authorList>
    </citation>
    <scope>NUCLEOTIDE SEQUENCE [LARGE SCALE GENOMIC DNA]</scope>
    <source>
        <strain evidence="8">ATCC MYA-139 / BCRC 22969 / CBS 8797 / CCRC 22969 / KCTC 17520 / NBRC 10181 / NCYC 3082</strain>
    </source>
</reference>
<protein>
    <recommendedName>
        <fullName evidence="6">RRM domain-containing protein</fullName>
    </recommendedName>
</protein>
<organism evidence="7 8">
    <name type="scientific">Huiozyma naganishii (strain ATCC MYA-139 / BCRC 22969 / CBS 8797 / KCTC 17520 / NBRC 10181 / NCYC 3082 / Yp74L-3)</name>
    <name type="common">Yeast</name>
    <name type="synonym">Kazachstania naganishii</name>
    <dbReference type="NCBI Taxonomy" id="1071383"/>
    <lineage>
        <taxon>Eukaryota</taxon>
        <taxon>Fungi</taxon>
        <taxon>Dikarya</taxon>
        <taxon>Ascomycota</taxon>
        <taxon>Saccharomycotina</taxon>
        <taxon>Saccharomycetes</taxon>
        <taxon>Saccharomycetales</taxon>
        <taxon>Saccharomycetaceae</taxon>
        <taxon>Huiozyma</taxon>
    </lineage>
</organism>
<dbReference type="SMART" id="SM00360">
    <property type="entry name" value="RRM"/>
    <property type="match status" value="1"/>
</dbReference>
<evidence type="ECO:0000256" key="3">
    <source>
        <dbReference type="ARBA" id="ARBA00023242"/>
    </source>
</evidence>
<dbReference type="Gene3D" id="3.30.70.330">
    <property type="match status" value="1"/>
</dbReference>
<dbReference type="EMBL" id="HE978322">
    <property type="protein sequence ID" value="CCK71988.1"/>
    <property type="molecule type" value="Genomic_DNA"/>
</dbReference>
<name>J7RQE5_HUIN7</name>
<keyword evidence="8" id="KW-1185">Reference proteome</keyword>
<accession>J7RQE5</accession>
<dbReference type="InterPro" id="IPR035979">
    <property type="entry name" value="RBD_domain_sf"/>
</dbReference>
<dbReference type="KEGG" id="kng:KNAG_0I02030"/>
<dbReference type="eggNOG" id="KOG4208">
    <property type="taxonomic scope" value="Eukaryota"/>
</dbReference>
<dbReference type="PROSITE" id="PS50102">
    <property type="entry name" value="RRM"/>
    <property type="match status" value="1"/>
</dbReference>
<sequence>MVKSLSKKGRQGVRAAAATAKVDVEDDSKVSVESSQSSEEEEMEGLSDLEAEAEAVELSGSEEDTVSGDKRHKIKKLSNKRRDTAAAGGKSSGARDEHSSILYVSRLPHGFHERELSRYFSQFGDLKEVRLARNKKTGNSRHYGFIEFAEVGDAQVAQETMNNYLLMGHLLQVRLLGKGSKIEKLYKYKKRAFSETPVKKSKKELKQKAAEKQSDRFTKLEKAGIAFKW</sequence>
<reference evidence="7 8" key="1">
    <citation type="journal article" date="2011" name="Proc. Natl. Acad. Sci. U.S.A.">
        <title>Evolutionary erosion of yeast sex chromosomes by mating-type switching accidents.</title>
        <authorList>
            <person name="Gordon J.L."/>
            <person name="Armisen D."/>
            <person name="Proux-Wera E."/>
            <person name="Oheigeartaigh S.S."/>
            <person name="Byrne K.P."/>
            <person name="Wolfe K.H."/>
        </authorList>
    </citation>
    <scope>NUCLEOTIDE SEQUENCE [LARGE SCALE GENOMIC DNA]</scope>
    <source>
        <strain evidence="8">ATCC MYA-139 / BCRC 22969 / CBS 8797 / CCRC 22969 / KCTC 17520 / NBRC 10181 / NCYC 3082</strain>
    </source>
</reference>
<dbReference type="OMA" id="HGFHEKE"/>
<dbReference type="SUPFAM" id="SSF54928">
    <property type="entry name" value="RNA-binding domain, RBD"/>
    <property type="match status" value="1"/>
</dbReference>
<dbReference type="GO" id="GO:0043023">
    <property type="term" value="F:ribosomal large subunit binding"/>
    <property type="evidence" value="ECO:0007669"/>
    <property type="project" value="EnsemblFungi"/>
</dbReference>
<keyword evidence="3" id="KW-0539">Nucleus</keyword>
<proteinExistence type="predicted"/>
<keyword evidence="2 4" id="KW-0694">RNA-binding</keyword>
<feature type="compositionally biased region" description="Acidic residues" evidence="5">
    <location>
        <begin position="38"/>
        <end position="66"/>
    </location>
</feature>
<dbReference type="GO" id="GO:0030687">
    <property type="term" value="C:preribosome, large subunit precursor"/>
    <property type="evidence" value="ECO:0007669"/>
    <property type="project" value="EnsemblFungi"/>
</dbReference>
<evidence type="ECO:0000313" key="8">
    <source>
        <dbReference type="Proteomes" id="UP000006310"/>
    </source>
</evidence>
<dbReference type="STRING" id="1071383.J7RQE5"/>
<evidence type="ECO:0000256" key="5">
    <source>
        <dbReference type="SAM" id="MobiDB-lite"/>
    </source>
</evidence>
<dbReference type="GO" id="GO:0005730">
    <property type="term" value="C:nucleolus"/>
    <property type="evidence" value="ECO:0007669"/>
    <property type="project" value="UniProtKB-SubCell"/>
</dbReference>
<dbReference type="Proteomes" id="UP000006310">
    <property type="component" value="Chromosome 9"/>
</dbReference>
<dbReference type="Pfam" id="PF00076">
    <property type="entry name" value="RRM_1"/>
    <property type="match status" value="1"/>
</dbReference>
<dbReference type="PANTHER" id="PTHR46754">
    <property type="entry name" value="MKI67 FHA DOMAIN-INTERACTING NUCLEOLAR PHOSPHOPROTEIN"/>
    <property type="match status" value="1"/>
</dbReference>
<dbReference type="GO" id="GO:0019843">
    <property type="term" value="F:rRNA binding"/>
    <property type="evidence" value="ECO:0007669"/>
    <property type="project" value="EnsemblFungi"/>
</dbReference>
<feature type="compositionally biased region" description="Basic residues" evidence="5">
    <location>
        <begin position="1"/>
        <end position="11"/>
    </location>
</feature>
<feature type="domain" description="RRM" evidence="6">
    <location>
        <begin position="100"/>
        <end position="178"/>
    </location>
</feature>
<dbReference type="AlphaFoldDB" id="J7RQE5"/>
<comment type="subcellular location">
    <subcellularLocation>
        <location evidence="1">Nucleus</location>
        <location evidence="1">Nucleolus</location>
    </subcellularLocation>
</comment>
<evidence type="ECO:0000256" key="1">
    <source>
        <dbReference type="ARBA" id="ARBA00004604"/>
    </source>
</evidence>
<evidence type="ECO:0000313" key="7">
    <source>
        <dbReference type="EMBL" id="CCK71988.1"/>
    </source>
</evidence>
<feature type="compositionally biased region" description="Basic residues" evidence="5">
    <location>
        <begin position="70"/>
        <end position="79"/>
    </location>
</feature>
<gene>
    <name evidence="7" type="primary">KNAG0I02030</name>
    <name evidence="7" type="ordered locus">KNAG_0I02030</name>
</gene>
<dbReference type="InterPro" id="IPR000504">
    <property type="entry name" value="RRM_dom"/>
</dbReference>
<evidence type="ECO:0000259" key="6">
    <source>
        <dbReference type="PROSITE" id="PS50102"/>
    </source>
</evidence>
<dbReference type="RefSeq" id="XP_022466233.1">
    <property type="nucleotide sequence ID" value="XM_022609881.1"/>
</dbReference>